<evidence type="ECO:0000313" key="1">
    <source>
        <dbReference type="EMBL" id="KAK0435314.1"/>
    </source>
</evidence>
<keyword evidence="2" id="KW-1185">Reference proteome</keyword>
<organism evidence="1 2">
    <name type="scientific">Armillaria borealis</name>
    <dbReference type="NCBI Taxonomy" id="47425"/>
    <lineage>
        <taxon>Eukaryota</taxon>
        <taxon>Fungi</taxon>
        <taxon>Dikarya</taxon>
        <taxon>Basidiomycota</taxon>
        <taxon>Agaricomycotina</taxon>
        <taxon>Agaricomycetes</taxon>
        <taxon>Agaricomycetidae</taxon>
        <taxon>Agaricales</taxon>
        <taxon>Marasmiineae</taxon>
        <taxon>Physalacriaceae</taxon>
        <taxon>Armillaria</taxon>
    </lineage>
</organism>
<sequence>MEDGLFGFHFLQSHTLFHDSPTIPETALFDRAPRLETSMLLDWRGSHQNLDHITPTDRYEVRRALVPKNTKVDTADTIPALDWTRRMPDTGTRLEEVVLIARASSVVDDKGAREA</sequence>
<dbReference type="EMBL" id="JAUEPT010000064">
    <property type="protein sequence ID" value="KAK0435314.1"/>
    <property type="molecule type" value="Genomic_DNA"/>
</dbReference>
<name>A0AA39J489_9AGAR</name>
<reference evidence="1" key="1">
    <citation type="submission" date="2023-06" db="EMBL/GenBank/DDBJ databases">
        <authorList>
            <consortium name="Lawrence Berkeley National Laboratory"/>
            <person name="Ahrendt S."/>
            <person name="Sahu N."/>
            <person name="Indic B."/>
            <person name="Wong-Bajracharya J."/>
            <person name="Merenyi Z."/>
            <person name="Ke H.-M."/>
            <person name="Monk M."/>
            <person name="Kocsube S."/>
            <person name="Drula E."/>
            <person name="Lipzen A."/>
            <person name="Balint B."/>
            <person name="Henrissat B."/>
            <person name="Andreopoulos B."/>
            <person name="Martin F.M."/>
            <person name="Harder C.B."/>
            <person name="Rigling D."/>
            <person name="Ford K.L."/>
            <person name="Foster G.D."/>
            <person name="Pangilinan J."/>
            <person name="Papanicolaou A."/>
            <person name="Barry K."/>
            <person name="LaButti K."/>
            <person name="Viragh M."/>
            <person name="Koriabine M."/>
            <person name="Yan M."/>
            <person name="Riley R."/>
            <person name="Champramary S."/>
            <person name="Plett K.L."/>
            <person name="Tsai I.J."/>
            <person name="Slot J."/>
            <person name="Sipos G."/>
            <person name="Plett J."/>
            <person name="Nagy L.G."/>
            <person name="Grigoriev I.V."/>
        </authorList>
    </citation>
    <scope>NUCLEOTIDE SEQUENCE</scope>
    <source>
        <strain evidence="1">FPL87.14</strain>
    </source>
</reference>
<comment type="caution">
    <text evidence="1">The sequence shown here is derived from an EMBL/GenBank/DDBJ whole genome shotgun (WGS) entry which is preliminary data.</text>
</comment>
<protein>
    <submittedName>
        <fullName evidence="1">Uncharacterized protein</fullName>
    </submittedName>
</protein>
<dbReference type="AlphaFoldDB" id="A0AA39J489"/>
<proteinExistence type="predicted"/>
<evidence type="ECO:0000313" key="2">
    <source>
        <dbReference type="Proteomes" id="UP001175226"/>
    </source>
</evidence>
<dbReference type="Proteomes" id="UP001175226">
    <property type="component" value="Unassembled WGS sequence"/>
</dbReference>
<gene>
    <name evidence="1" type="ORF">EV421DRAFT_1908789</name>
</gene>
<accession>A0AA39J489</accession>